<name>A0ABV9KK73_9RHOB</name>
<dbReference type="InterPro" id="IPR029058">
    <property type="entry name" value="AB_hydrolase_fold"/>
</dbReference>
<dbReference type="RefSeq" id="WP_380718979.1">
    <property type="nucleotide sequence ID" value="NZ_JBHSGI010000024.1"/>
</dbReference>
<organism evidence="2 3">
    <name type="scientific">Seohaeicola nanhaiensis</name>
    <dbReference type="NCBI Taxonomy" id="1387282"/>
    <lineage>
        <taxon>Bacteria</taxon>
        <taxon>Pseudomonadati</taxon>
        <taxon>Pseudomonadota</taxon>
        <taxon>Alphaproteobacteria</taxon>
        <taxon>Rhodobacterales</taxon>
        <taxon>Roseobacteraceae</taxon>
        <taxon>Seohaeicola</taxon>
    </lineage>
</organism>
<proteinExistence type="predicted"/>
<gene>
    <name evidence="2" type="ORF">ACFO5X_16740</name>
</gene>
<keyword evidence="2" id="KW-0378">Hydrolase</keyword>
<dbReference type="Pfam" id="PF12146">
    <property type="entry name" value="Hydrolase_4"/>
    <property type="match status" value="1"/>
</dbReference>
<dbReference type="InterPro" id="IPR022742">
    <property type="entry name" value="Hydrolase_4"/>
</dbReference>
<dbReference type="PIRSF" id="PIRSF037442">
    <property type="entry name" value="UCP037442_abhydr"/>
    <property type="match status" value="1"/>
</dbReference>
<keyword evidence="3" id="KW-1185">Reference proteome</keyword>
<dbReference type="EMBL" id="JBHSGI010000024">
    <property type="protein sequence ID" value="MFC4670214.1"/>
    <property type="molecule type" value="Genomic_DNA"/>
</dbReference>
<evidence type="ECO:0000313" key="2">
    <source>
        <dbReference type="EMBL" id="MFC4670214.1"/>
    </source>
</evidence>
<evidence type="ECO:0000259" key="1">
    <source>
        <dbReference type="Pfam" id="PF12146"/>
    </source>
</evidence>
<dbReference type="Proteomes" id="UP001595973">
    <property type="component" value="Unassembled WGS sequence"/>
</dbReference>
<evidence type="ECO:0000313" key="3">
    <source>
        <dbReference type="Proteomes" id="UP001595973"/>
    </source>
</evidence>
<dbReference type="GO" id="GO:0016787">
    <property type="term" value="F:hydrolase activity"/>
    <property type="evidence" value="ECO:0007669"/>
    <property type="project" value="UniProtKB-KW"/>
</dbReference>
<accession>A0ABV9KK73</accession>
<sequence>MQGFVDGRRADVGPDERFEVAAADGYPICGAVWLGAGDGPVVVIHAATAVRARYYARFAAWLAGRGATVLTFDYRGIGESRSRHPRALAAGWIDWGALDAEAVLAYASDRWPGRMLTAVGHSIGGFAVGLAPSSARLERIVTVGAQFAYWRDYVPERRLGMYLKWHLFMPAVTRLCGYFPGERFGWLEDVPAGVVRDWTRMGPRFETSVRSGLSAADLGARHGATRARLLAIGLSDDPFGTEAATGRLLGYYRNAARTHLRIAPGDIGAAEIGHFAFFHTRFAETLWPLAAEWLLAGRLAEGAPGRVVA</sequence>
<dbReference type="InterPro" id="IPR017208">
    <property type="entry name" value="UCP037442_abhydr"/>
</dbReference>
<comment type="caution">
    <text evidence="2">The sequence shown here is derived from an EMBL/GenBank/DDBJ whole genome shotgun (WGS) entry which is preliminary data.</text>
</comment>
<dbReference type="Gene3D" id="3.40.50.1820">
    <property type="entry name" value="alpha/beta hydrolase"/>
    <property type="match status" value="1"/>
</dbReference>
<reference evidence="3" key="1">
    <citation type="journal article" date="2019" name="Int. J. Syst. Evol. Microbiol.">
        <title>The Global Catalogue of Microorganisms (GCM) 10K type strain sequencing project: providing services to taxonomists for standard genome sequencing and annotation.</title>
        <authorList>
            <consortium name="The Broad Institute Genomics Platform"/>
            <consortium name="The Broad Institute Genome Sequencing Center for Infectious Disease"/>
            <person name="Wu L."/>
            <person name="Ma J."/>
        </authorList>
    </citation>
    <scope>NUCLEOTIDE SEQUENCE [LARGE SCALE GENOMIC DNA]</scope>
    <source>
        <strain evidence="3">CGMCC 4.7283</strain>
    </source>
</reference>
<feature type="domain" description="Serine aminopeptidase S33" evidence="1">
    <location>
        <begin position="41"/>
        <end position="153"/>
    </location>
</feature>
<dbReference type="SUPFAM" id="SSF53474">
    <property type="entry name" value="alpha/beta-Hydrolases"/>
    <property type="match status" value="1"/>
</dbReference>
<protein>
    <submittedName>
        <fullName evidence="2">Alpha/beta fold hydrolase</fullName>
    </submittedName>
</protein>